<feature type="compositionally biased region" description="Basic and acidic residues" evidence="1">
    <location>
        <begin position="8"/>
        <end position="19"/>
    </location>
</feature>
<evidence type="ECO:0000256" key="1">
    <source>
        <dbReference type="SAM" id="MobiDB-lite"/>
    </source>
</evidence>
<reference evidence="2" key="1">
    <citation type="submission" date="2021-01" db="EMBL/GenBank/DDBJ databases">
        <authorList>
            <person name="Corre E."/>
            <person name="Pelletier E."/>
            <person name="Niang G."/>
            <person name="Scheremetjew M."/>
            <person name="Finn R."/>
            <person name="Kale V."/>
            <person name="Holt S."/>
            <person name="Cochrane G."/>
            <person name="Meng A."/>
            <person name="Brown T."/>
            <person name="Cohen L."/>
        </authorList>
    </citation>
    <scope>NUCLEOTIDE SEQUENCE</scope>
    <source>
        <strain evidence="2">Pop2</strain>
    </source>
</reference>
<evidence type="ECO:0000313" key="2">
    <source>
        <dbReference type="EMBL" id="CAD9340373.1"/>
    </source>
</evidence>
<dbReference type="EMBL" id="HBGN01025383">
    <property type="protein sequence ID" value="CAD9340373.1"/>
    <property type="molecule type" value="Transcribed_RNA"/>
</dbReference>
<protein>
    <submittedName>
        <fullName evidence="2">Uncharacterized protein</fullName>
    </submittedName>
</protein>
<proteinExistence type="predicted"/>
<gene>
    <name evidence="2" type="ORF">DBRI1063_LOCUS16240</name>
</gene>
<organism evidence="2">
    <name type="scientific">Ditylum brightwellii</name>
    <dbReference type="NCBI Taxonomy" id="49249"/>
    <lineage>
        <taxon>Eukaryota</taxon>
        <taxon>Sar</taxon>
        <taxon>Stramenopiles</taxon>
        <taxon>Ochrophyta</taxon>
        <taxon>Bacillariophyta</taxon>
        <taxon>Mediophyceae</taxon>
        <taxon>Lithodesmiophycidae</taxon>
        <taxon>Lithodesmiales</taxon>
        <taxon>Lithodesmiaceae</taxon>
        <taxon>Ditylum</taxon>
    </lineage>
</organism>
<sequence>MQANNSPKQEKEELSHDETMVTSNNGEKQEGTEGGDEWCPLFMEGLPKDFSTNPALAALASLLDEDESSKENSLSSLPSRPSAGGGKLKAKSRGRTRSRQQPYQKKPPRESRGSMGEAQLFLSMWKI</sequence>
<name>A0A6U3ZAX9_9STRA</name>
<feature type="compositionally biased region" description="Basic residues" evidence="1">
    <location>
        <begin position="88"/>
        <end position="98"/>
    </location>
</feature>
<dbReference type="AlphaFoldDB" id="A0A6U3ZAX9"/>
<accession>A0A6U3ZAX9</accession>
<feature type="region of interest" description="Disordered" evidence="1">
    <location>
        <begin position="1"/>
        <end position="50"/>
    </location>
</feature>
<feature type="region of interest" description="Disordered" evidence="1">
    <location>
        <begin position="64"/>
        <end position="118"/>
    </location>
</feature>